<accession>A0A240E351</accession>
<evidence type="ECO:0000313" key="3">
    <source>
        <dbReference type="Proteomes" id="UP000219042"/>
    </source>
</evidence>
<protein>
    <submittedName>
        <fullName evidence="2">Uncharacterized protein</fullName>
    </submittedName>
</protein>
<dbReference type="Proteomes" id="UP000219042">
    <property type="component" value="Unassembled WGS sequence"/>
</dbReference>
<dbReference type="AlphaFoldDB" id="A0A240E351"/>
<gene>
    <name evidence="2" type="ORF">SAMN05421731_101243</name>
</gene>
<name>A0A240E351_9GAMM</name>
<feature type="compositionally biased region" description="Basic and acidic residues" evidence="1">
    <location>
        <begin position="1"/>
        <end position="17"/>
    </location>
</feature>
<feature type="region of interest" description="Disordered" evidence="1">
    <location>
        <begin position="1"/>
        <end position="22"/>
    </location>
</feature>
<proteinExistence type="predicted"/>
<organism evidence="2 3">
    <name type="scientific">Acinetobacter puyangensis</name>
    <dbReference type="NCBI Taxonomy" id="1096779"/>
    <lineage>
        <taxon>Bacteria</taxon>
        <taxon>Pseudomonadati</taxon>
        <taxon>Pseudomonadota</taxon>
        <taxon>Gammaproteobacteria</taxon>
        <taxon>Moraxellales</taxon>
        <taxon>Moraxellaceae</taxon>
        <taxon>Acinetobacter</taxon>
    </lineage>
</organism>
<reference evidence="3" key="1">
    <citation type="submission" date="2016-09" db="EMBL/GenBank/DDBJ databases">
        <authorList>
            <person name="Varghese N."/>
            <person name="Submissions S."/>
        </authorList>
    </citation>
    <scope>NUCLEOTIDE SEQUENCE [LARGE SCALE GENOMIC DNA]</scope>
    <source>
        <strain evidence="3">ANC 4466</strain>
    </source>
</reference>
<sequence>MEDHHGFDEERKPEKTKNAKHNRILPEFEQDVQLGLCVFISCKIYNPQNTGH</sequence>
<evidence type="ECO:0000313" key="2">
    <source>
        <dbReference type="EMBL" id="SNX43208.1"/>
    </source>
</evidence>
<keyword evidence="3" id="KW-1185">Reference proteome</keyword>
<dbReference type="EMBL" id="OANT01000001">
    <property type="protein sequence ID" value="SNX43208.1"/>
    <property type="molecule type" value="Genomic_DNA"/>
</dbReference>
<evidence type="ECO:0000256" key="1">
    <source>
        <dbReference type="SAM" id="MobiDB-lite"/>
    </source>
</evidence>